<proteinExistence type="predicted"/>
<keyword evidence="2" id="KW-1185">Reference proteome</keyword>
<organism evidence="1 2">
    <name type="scientific">Photobacterium marinum</name>
    <dbReference type="NCBI Taxonomy" id="1056511"/>
    <lineage>
        <taxon>Bacteria</taxon>
        <taxon>Pseudomonadati</taxon>
        <taxon>Pseudomonadota</taxon>
        <taxon>Gammaproteobacteria</taxon>
        <taxon>Vibrionales</taxon>
        <taxon>Vibrionaceae</taxon>
        <taxon>Photobacterium</taxon>
    </lineage>
</organism>
<sequence length="291" mass="32695">MSVQQILTARLNISSILSTTITAIVLTGCSSFSDSDYNMHTYRFHDSAKGFISLNDTRINGAIVDKGLFYPKSAFSFTYRYCAKNTQSAAADIEEFDLLAKRVCDANHGQLIHQQTGTWCVDDANTVQEYPLFYAKISRTELWADLCLDGPFVTLKVIENTEASRDQWFEAAQILGYQPYSSNRRLVVPDSTHGHLYDAPKEPVATEFWNEESEYIYTQIGAVVCLYNRPEDTNIGYTYRGTVHSVGNGMVKVAATTKLRGDIRTAPVLEEIEWHRLAYITAAANSWFVCG</sequence>
<dbReference type="EMBL" id="AMZO01000006">
    <property type="protein sequence ID" value="ELR66891.1"/>
    <property type="molecule type" value="Genomic_DNA"/>
</dbReference>
<name>L8JDG4_9GAMM</name>
<gene>
    <name evidence="1" type="ORF">C942_04590</name>
</gene>
<evidence type="ECO:0000313" key="2">
    <source>
        <dbReference type="Proteomes" id="UP000011134"/>
    </source>
</evidence>
<accession>L8JDG4</accession>
<reference evidence="1 2" key="1">
    <citation type="submission" date="2012-12" db="EMBL/GenBank/DDBJ databases">
        <title>Genome Assembly of Photobacterium sp. AK15.</title>
        <authorList>
            <person name="Khatri I."/>
            <person name="Vaidya B."/>
            <person name="Srinivas T.N.R."/>
            <person name="Subramanian S."/>
            <person name="Pinnaka A."/>
        </authorList>
    </citation>
    <scope>NUCLEOTIDE SEQUENCE [LARGE SCALE GENOMIC DNA]</scope>
    <source>
        <strain evidence="1 2">AK15</strain>
    </source>
</reference>
<dbReference type="AlphaFoldDB" id="L8JDG4"/>
<dbReference type="PATRIC" id="fig|1056511.3.peg.1419"/>
<protein>
    <submittedName>
        <fullName evidence="1">Uncharacterized protein</fullName>
    </submittedName>
</protein>
<comment type="caution">
    <text evidence="1">The sequence shown here is derived from an EMBL/GenBank/DDBJ whole genome shotgun (WGS) entry which is preliminary data.</text>
</comment>
<dbReference type="RefSeq" id="WP_007463961.1">
    <property type="nucleotide sequence ID" value="NZ_AMZO01000006.1"/>
</dbReference>
<evidence type="ECO:0000313" key="1">
    <source>
        <dbReference type="EMBL" id="ELR66891.1"/>
    </source>
</evidence>
<dbReference type="Proteomes" id="UP000011134">
    <property type="component" value="Unassembled WGS sequence"/>
</dbReference>